<name>A0A1F6V211_9BACT</name>
<organism evidence="1 2">
    <name type="scientific">Candidatus Nomurabacteria bacterium RIFCSPHIGHO2_01_FULL_40_20</name>
    <dbReference type="NCBI Taxonomy" id="1801738"/>
    <lineage>
        <taxon>Bacteria</taxon>
        <taxon>Candidatus Nomuraibacteriota</taxon>
    </lineage>
</organism>
<proteinExistence type="predicted"/>
<protein>
    <submittedName>
        <fullName evidence="1">Uncharacterized protein</fullName>
    </submittedName>
</protein>
<reference evidence="1 2" key="1">
    <citation type="journal article" date="2016" name="Nat. Commun.">
        <title>Thousands of microbial genomes shed light on interconnected biogeochemical processes in an aquifer system.</title>
        <authorList>
            <person name="Anantharaman K."/>
            <person name="Brown C.T."/>
            <person name="Hug L.A."/>
            <person name="Sharon I."/>
            <person name="Castelle C.J."/>
            <person name="Probst A.J."/>
            <person name="Thomas B.C."/>
            <person name="Singh A."/>
            <person name="Wilkins M.J."/>
            <person name="Karaoz U."/>
            <person name="Brodie E.L."/>
            <person name="Williams K.H."/>
            <person name="Hubbard S.S."/>
            <person name="Banfield J.F."/>
        </authorList>
    </citation>
    <scope>NUCLEOTIDE SEQUENCE [LARGE SCALE GENOMIC DNA]</scope>
</reference>
<dbReference type="EMBL" id="MFTO01000013">
    <property type="protein sequence ID" value="OGI63717.1"/>
    <property type="molecule type" value="Genomic_DNA"/>
</dbReference>
<evidence type="ECO:0000313" key="1">
    <source>
        <dbReference type="EMBL" id="OGI63717.1"/>
    </source>
</evidence>
<dbReference type="Proteomes" id="UP000178985">
    <property type="component" value="Unassembled WGS sequence"/>
</dbReference>
<gene>
    <name evidence="1" type="ORF">A2733_01980</name>
</gene>
<evidence type="ECO:0000313" key="2">
    <source>
        <dbReference type="Proteomes" id="UP000178985"/>
    </source>
</evidence>
<comment type="caution">
    <text evidence="1">The sequence shown here is derived from an EMBL/GenBank/DDBJ whole genome shotgun (WGS) entry which is preliminary data.</text>
</comment>
<accession>A0A1F6V211</accession>
<dbReference type="AlphaFoldDB" id="A0A1F6V211"/>
<sequence>MSQKKRLSSIPIAEFFDTFSFIDNHILGELATQSIESLEPFPNGDAVVYLAILEWIGEGKATLHPSEDDLTKVLTSVDDRIQKVEERFHKGSLSQETYISDIANLQEAREYLKELLQTLNAKKPMGPKQHSLTENFDDHV</sequence>